<keyword evidence="1" id="KW-0472">Membrane</keyword>
<keyword evidence="1" id="KW-0812">Transmembrane</keyword>
<gene>
    <name evidence="3" type="ORF">MFLAVUS_005259</name>
</gene>
<proteinExistence type="predicted"/>
<feature type="transmembrane region" description="Helical" evidence="1">
    <location>
        <begin position="12"/>
        <end position="30"/>
    </location>
</feature>
<keyword evidence="4" id="KW-1185">Reference proteome</keyword>
<protein>
    <recommendedName>
        <fullName evidence="2">Glycosyltransferase 2-like domain-containing protein</fullName>
    </recommendedName>
</protein>
<dbReference type="SUPFAM" id="SSF53448">
    <property type="entry name" value="Nucleotide-diphospho-sugar transferases"/>
    <property type="match status" value="1"/>
</dbReference>
<dbReference type="PANTHER" id="PTHR36851">
    <property type="entry name" value="UNNAMED PRODUCT"/>
    <property type="match status" value="1"/>
</dbReference>
<dbReference type="PANTHER" id="PTHR36851:SF1">
    <property type="entry name" value="GLYCO_TRANS_2-LIKE DOMAIN-CONTAINING PROTEIN"/>
    <property type="match status" value="1"/>
</dbReference>
<evidence type="ECO:0000313" key="3">
    <source>
        <dbReference type="EMBL" id="GAA5811814.1"/>
    </source>
</evidence>
<name>A0ABP9YY68_9FUNG</name>
<dbReference type="Pfam" id="PF13632">
    <property type="entry name" value="Glyco_trans_2_3"/>
    <property type="match status" value="1"/>
</dbReference>
<evidence type="ECO:0000313" key="4">
    <source>
        <dbReference type="Proteomes" id="UP001473302"/>
    </source>
</evidence>
<reference evidence="3 4" key="1">
    <citation type="submission" date="2024-04" db="EMBL/GenBank/DDBJ databases">
        <title>genome sequences of Mucor flavus KT1a and Helicostylum pulchrum KT1b strains isolated from the surface of a dry-aged beef.</title>
        <authorList>
            <person name="Toyotome T."/>
            <person name="Hosono M."/>
            <person name="Torimaru M."/>
            <person name="Fukuda K."/>
            <person name="Mikami N."/>
        </authorList>
    </citation>
    <scope>NUCLEOTIDE SEQUENCE [LARGE SCALE GENOMIC DNA]</scope>
    <source>
        <strain evidence="3 4">KT1a</strain>
    </source>
</reference>
<feature type="domain" description="Glycosyltransferase 2-like" evidence="2">
    <location>
        <begin position="195"/>
        <end position="406"/>
    </location>
</feature>
<accession>A0ABP9YY68</accession>
<evidence type="ECO:0000256" key="1">
    <source>
        <dbReference type="SAM" id="Phobius"/>
    </source>
</evidence>
<feature type="transmembrane region" description="Helical" evidence="1">
    <location>
        <begin position="455"/>
        <end position="474"/>
    </location>
</feature>
<feature type="transmembrane region" description="Helical" evidence="1">
    <location>
        <begin position="36"/>
        <end position="55"/>
    </location>
</feature>
<dbReference type="Gene3D" id="3.90.550.10">
    <property type="entry name" value="Spore Coat Polysaccharide Biosynthesis Protein SpsA, Chain A"/>
    <property type="match status" value="1"/>
</dbReference>
<sequence>MLKFTDDPFEYVAPAICIASVIMIPLGPLLVPRLWILSLSSYFFVFLITQLNRLVKFWKTAKNIKKTISQNNTVAELKDMESILVYDLVHAIVVPNYAEPEALIRDTIQRIAVHKRARTNYVIILAMETSELYHGNKSDNLRECFKDNFLQFIVTNHPSDLPGEARGKGSNISYAARKGCAKLIESGIDKQRIMITIADSDSHISELYIKEIEKVFNRNDDPYFKVYAPPIFFSRNCFKVPASVRVTDIVWSSMIMSNLSSSVGIGFPCSTYTVSYLLADKVGYWDTDADAVGEDMHMTLKCIFKTKGRARMVPIFVPINLMNVETEGYINNLWARFVQAKRHYNGVADVSYTLRSALDLPTFCIDASNSLLLSPSSSSMAEEQEPTKYFWAQKFLIIFKVFEAHFIPVTSGWLMFLAVPVMQFLLQPPVGFEGWVAASQNPILLSEFYLRIFNVLKWITFVLPFPLFGTLLVYESLHRFIDIEFLNKTEEETRGWVNYFDYLHTPIAAWAFMTIPSDIASLKRIFKTRDQYIVAEKVFHEGRD</sequence>
<dbReference type="EMBL" id="BAABUK010000011">
    <property type="protein sequence ID" value="GAA5811814.1"/>
    <property type="molecule type" value="Genomic_DNA"/>
</dbReference>
<evidence type="ECO:0000259" key="2">
    <source>
        <dbReference type="Pfam" id="PF13632"/>
    </source>
</evidence>
<dbReference type="InterPro" id="IPR029044">
    <property type="entry name" value="Nucleotide-diphossugar_trans"/>
</dbReference>
<dbReference type="Proteomes" id="UP001473302">
    <property type="component" value="Unassembled WGS sequence"/>
</dbReference>
<dbReference type="InterPro" id="IPR001173">
    <property type="entry name" value="Glyco_trans_2-like"/>
</dbReference>
<keyword evidence="1" id="KW-1133">Transmembrane helix</keyword>
<organism evidence="3 4">
    <name type="scientific">Mucor flavus</name>
    <dbReference type="NCBI Taxonomy" id="439312"/>
    <lineage>
        <taxon>Eukaryota</taxon>
        <taxon>Fungi</taxon>
        <taxon>Fungi incertae sedis</taxon>
        <taxon>Mucoromycota</taxon>
        <taxon>Mucoromycotina</taxon>
        <taxon>Mucoromycetes</taxon>
        <taxon>Mucorales</taxon>
        <taxon>Mucorineae</taxon>
        <taxon>Mucoraceae</taxon>
        <taxon>Mucor</taxon>
    </lineage>
</organism>
<comment type="caution">
    <text evidence="3">The sequence shown here is derived from an EMBL/GenBank/DDBJ whole genome shotgun (WGS) entry which is preliminary data.</text>
</comment>
<feature type="transmembrane region" description="Helical" evidence="1">
    <location>
        <begin position="404"/>
        <end position="426"/>
    </location>
</feature>